<dbReference type="Proteomes" id="UP000323393">
    <property type="component" value="Unassembled WGS sequence"/>
</dbReference>
<evidence type="ECO:0000313" key="2">
    <source>
        <dbReference type="EMBL" id="TYS55825.1"/>
    </source>
</evidence>
<reference evidence="2 4" key="2">
    <citation type="submission" date="2019-08" db="EMBL/GenBank/DDBJ databases">
        <title>Bacillus genomes from the desert of Cuatro Cienegas, Coahuila.</title>
        <authorList>
            <person name="Olmedo-Alvarez G."/>
        </authorList>
    </citation>
    <scope>NUCLEOTIDE SEQUENCE [LARGE SCALE GENOMIC DNA]</scope>
    <source>
        <strain evidence="2 4">CH88_3T</strain>
    </source>
</reference>
<dbReference type="AlphaFoldDB" id="A0A1Y0CPS9"/>
<evidence type="ECO:0000313" key="3">
    <source>
        <dbReference type="Proteomes" id="UP000195573"/>
    </source>
</evidence>
<dbReference type="Pfam" id="PF13047">
    <property type="entry name" value="DUF3907"/>
    <property type="match status" value="1"/>
</dbReference>
<evidence type="ECO:0000313" key="1">
    <source>
        <dbReference type="EMBL" id="ART76927.1"/>
    </source>
</evidence>
<dbReference type="KEGG" id="bhk:B4U37_13115"/>
<proteinExistence type="predicted"/>
<name>A0A1Y0CPS9_9BACI</name>
<keyword evidence="3" id="KW-1185">Reference proteome</keyword>
<accession>A0A1Y0CPS9</accession>
<protein>
    <submittedName>
        <fullName evidence="2">DUF3907 family protein</fullName>
    </submittedName>
</protein>
<dbReference type="GeneID" id="96739358"/>
<sequence length="162" mass="18735">MANTIVKSQTEQVESFLGNTVHQLNSFLNEATLSTLMEESSTKQEYVELLLLNTRRLAVFCDEGLNACQVILKSEPFRKSAAEKVLYNIYHQCIEEFFAPRNDAWYEDSRSAYTGKNSIQFHEAPPESLKLVIRGLEGDFQAVREELEYYETDYRTKMLQSN</sequence>
<reference evidence="1 3" key="1">
    <citation type="submission" date="2017-04" db="EMBL/GenBank/DDBJ databases">
        <title>Complete Genome Sequence of the Bacillus horikoshii 20a strain from Cuatro Cienegas, Coahuila, Mexico.</title>
        <authorList>
            <person name="Zarza E."/>
            <person name="Alcaraz L.D."/>
            <person name="Aguilar-Salinas B."/>
            <person name="Islas A."/>
            <person name="Olmedo-Alvarez G."/>
        </authorList>
    </citation>
    <scope>NUCLEOTIDE SEQUENCE [LARGE SCALE GENOMIC DNA]</scope>
    <source>
        <strain evidence="1 3">20a</strain>
    </source>
</reference>
<evidence type="ECO:0000313" key="4">
    <source>
        <dbReference type="Proteomes" id="UP000323393"/>
    </source>
</evidence>
<dbReference type="Proteomes" id="UP000195573">
    <property type="component" value="Chromosome"/>
</dbReference>
<dbReference type="RefSeq" id="WP_088018599.1">
    <property type="nucleotide sequence ID" value="NZ_CP020880.1"/>
</dbReference>
<gene>
    <name evidence="1" type="ORF">B4U37_13115</name>
    <name evidence="2" type="ORF">FZC74_17315</name>
</gene>
<organism evidence="2 4">
    <name type="scientific">Sutcliffiella horikoshii</name>
    <dbReference type="NCBI Taxonomy" id="79883"/>
    <lineage>
        <taxon>Bacteria</taxon>
        <taxon>Bacillati</taxon>
        <taxon>Bacillota</taxon>
        <taxon>Bacilli</taxon>
        <taxon>Bacillales</taxon>
        <taxon>Bacillaceae</taxon>
        <taxon>Sutcliffiella</taxon>
    </lineage>
</organism>
<dbReference type="InterPro" id="IPR025013">
    <property type="entry name" value="DUF3907"/>
</dbReference>
<dbReference type="EMBL" id="CP020880">
    <property type="protein sequence ID" value="ART76927.1"/>
    <property type="molecule type" value="Genomic_DNA"/>
</dbReference>
<dbReference type="EMBL" id="VTEU01000009">
    <property type="protein sequence ID" value="TYS55825.1"/>
    <property type="molecule type" value="Genomic_DNA"/>
</dbReference>